<protein>
    <submittedName>
        <fullName evidence="1">Uncharacterized protein</fullName>
    </submittedName>
</protein>
<keyword evidence="2" id="KW-1185">Reference proteome</keyword>
<accession>A0A4R0Z3J8</accession>
<sequence>MAGSVVGTQAVAADGSTNGLGQSWPNAQDVSSSARWHVYVFTRNGVRYVQVNDLHGNVRGAIATAGGSFMVLPIGVDANRVATPDDPQPAPASTDGDIVYKDDAVQVLAAPQADGTVMMRAALSTCKDPVECSSRVD</sequence>
<dbReference type="AlphaFoldDB" id="A0A4R0Z3J8"/>
<gene>
    <name evidence="1" type="ORF">EZM97_06215</name>
</gene>
<proteinExistence type="predicted"/>
<evidence type="ECO:0000313" key="2">
    <source>
        <dbReference type="Proteomes" id="UP000291822"/>
    </source>
</evidence>
<name>A0A4R0Z3J8_9GAMM</name>
<reference evidence="1 2" key="1">
    <citation type="submission" date="2019-02" db="EMBL/GenBank/DDBJ databases">
        <title>Dyella amyloliquefaciens sp. nov., isolated from forest soil.</title>
        <authorList>
            <person name="Gao Z.-H."/>
            <person name="Qiu L.-H."/>
        </authorList>
    </citation>
    <scope>NUCLEOTIDE SEQUENCE [LARGE SCALE GENOMIC DNA]</scope>
    <source>
        <strain evidence="1 2">KACC 12747</strain>
    </source>
</reference>
<organism evidence="1 2">
    <name type="scientific">Dyella soli</name>
    <dbReference type="NCBI Taxonomy" id="522319"/>
    <lineage>
        <taxon>Bacteria</taxon>
        <taxon>Pseudomonadati</taxon>
        <taxon>Pseudomonadota</taxon>
        <taxon>Gammaproteobacteria</taxon>
        <taxon>Lysobacterales</taxon>
        <taxon>Rhodanobacteraceae</taxon>
        <taxon>Dyella</taxon>
    </lineage>
</organism>
<dbReference type="Proteomes" id="UP000291822">
    <property type="component" value="Unassembled WGS sequence"/>
</dbReference>
<comment type="caution">
    <text evidence="1">The sequence shown here is derived from an EMBL/GenBank/DDBJ whole genome shotgun (WGS) entry which is preliminary data.</text>
</comment>
<dbReference type="EMBL" id="SJTG01000001">
    <property type="protein sequence ID" value="TCI13836.1"/>
    <property type="molecule type" value="Genomic_DNA"/>
</dbReference>
<evidence type="ECO:0000313" key="1">
    <source>
        <dbReference type="EMBL" id="TCI13836.1"/>
    </source>
</evidence>